<dbReference type="Gene3D" id="3.40.50.300">
    <property type="entry name" value="P-loop containing nucleotide triphosphate hydrolases"/>
    <property type="match status" value="1"/>
</dbReference>
<dbReference type="PROSITE" id="PS51421">
    <property type="entry name" value="RAS"/>
    <property type="match status" value="1"/>
</dbReference>
<sequence length="223" mass="25094">MSDSEEESVERQLKIAFLGDSNVGKTSLIKRFCQDEFTRQSTSTVGADFYTKHLVLPGRQDVTLIISDIGGQELSGSMLDKYLYNINIIIFVYDITNSPSFDSLALWIETVSTLITNPVLSAAFGNKCDLEHQRTIRTDKTQQFFKQCNLKNCIVSARTGEYLNSSIMELIAKYLGVHLSKVAKEHQQPVVKARLVPPTAVDRRPKPKPVQNRNHNTTVCILQ</sequence>
<dbReference type="FunFam" id="3.40.50.300:FF:001447">
    <property type="entry name" value="Ras-related protein Rab-1B"/>
    <property type="match status" value="1"/>
</dbReference>
<dbReference type="SUPFAM" id="SSF52540">
    <property type="entry name" value="P-loop containing nucleoside triphosphate hydrolases"/>
    <property type="match status" value="1"/>
</dbReference>
<evidence type="ECO:0008006" key="5">
    <source>
        <dbReference type="Google" id="ProtNLM"/>
    </source>
</evidence>
<dbReference type="SMART" id="SM00173">
    <property type="entry name" value="RAS"/>
    <property type="match status" value="1"/>
</dbReference>
<dbReference type="SMART" id="SM00175">
    <property type="entry name" value="RAB"/>
    <property type="match status" value="1"/>
</dbReference>
<gene>
    <name evidence="3" type="ORF">RI129_010190</name>
</gene>
<comment type="caution">
    <text evidence="3">The sequence shown here is derived from an EMBL/GenBank/DDBJ whole genome shotgun (WGS) entry which is preliminary data.</text>
</comment>
<dbReference type="GO" id="GO:0003924">
    <property type="term" value="F:GTPase activity"/>
    <property type="evidence" value="ECO:0007669"/>
    <property type="project" value="InterPro"/>
</dbReference>
<accession>A0AAN7V9V9</accession>
<dbReference type="SMART" id="SM00174">
    <property type="entry name" value="RHO"/>
    <property type="match status" value="1"/>
</dbReference>
<dbReference type="InterPro" id="IPR027417">
    <property type="entry name" value="P-loop_NTPase"/>
</dbReference>
<evidence type="ECO:0000313" key="3">
    <source>
        <dbReference type="EMBL" id="KAK5641643.1"/>
    </source>
</evidence>
<dbReference type="Proteomes" id="UP001329430">
    <property type="component" value="Chromosome 7"/>
</dbReference>
<evidence type="ECO:0000256" key="2">
    <source>
        <dbReference type="ARBA" id="ARBA00022741"/>
    </source>
</evidence>
<dbReference type="PANTHER" id="PTHR47978">
    <property type="match status" value="1"/>
</dbReference>
<dbReference type="PRINTS" id="PR00449">
    <property type="entry name" value="RASTRNSFRMNG"/>
</dbReference>
<evidence type="ECO:0000313" key="4">
    <source>
        <dbReference type="Proteomes" id="UP001329430"/>
    </source>
</evidence>
<dbReference type="Pfam" id="PF00071">
    <property type="entry name" value="Ras"/>
    <property type="match status" value="1"/>
</dbReference>
<evidence type="ECO:0000256" key="1">
    <source>
        <dbReference type="ARBA" id="ARBA00006270"/>
    </source>
</evidence>
<keyword evidence="4" id="KW-1185">Reference proteome</keyword>
<protein>
    <recommendedName>
        <fullName evidence="5">Ras-related protein Rab-28</fullName>
    </recommendedName>
</protein>
<dbReference type="PROSITE" id="PS51419">
    <property type="entry name" value="RAB"/>
    <property type="match status" value="1"/>
</dbReference>
<dbReference type="NCBIfam" id="TIGR00231">
    <property type="entry name" value="small_GTP"/>
    <property type="match status" value="1"/>
</dbReference>
<comment type="similarity">
    <text evidence="1">Belongs to the small GTPase superfamily. Rab family.</text>
</comment>
<dbReference type="GO" id="GO:0005525">
    <property type="term" value="F:GTP binding"/>
    <property type="evidence" value="ECO:0007669"/>
    <property type="project" value="InterPro"/>
</dbReference>
<dbReference type="InterPro" id="IPR005225">
    <property type="entry name" value="Small_GTP-bd"/>
</dbReference>
<reference evidence="3 4" key="1">
    <citation type="journal article" date="2024" name="Insects">
        <title>An Improved Chromosome-Level Genome Assembly of the Firefly Pyrocoelia pectoralis.</title>
        <authorList>
            <person name="Fu X."/>
            <person name="Meyer-Rochow V.B."/>
            <person name="Ballantyne L."/>
            <person name="Zhu X."/>
        </authorList>
    </citation>
    <scope>NUCLEOTIDE SEQUENCE [LARGE SCALE GENOMIC DNA]</scope>
    <source>
        <strain evidence="3">XCY_ONT2</strain>
    </source>
</reference>
<dbReference type="EMBL" id="JAVRBK010000007">
    <property type="protein sequence ID" value="KAK5641643.1"/>
    <property type="molecule type" value="Genomic_DNA"/>
</dbReference>
<dbReference type="InterPro" id="IPR001806">
    <property type="entry name" value="Small_GTPase"/>
</dbReference>
<proteinExistence type="inferred from homology"/>
<keyword evidence="2" id="KW-0547">Nucleotide-binding</keyword>
<name>A0AAN7V9V9_9COLE</name>
<dbReference type="AlphaFoldDB" id="A0AAN7V9V9"/>
<organism evidence="3 4">
    <name type="scientific">Pyrocoelia pectoralis</name>
    <dbReference type="NCBI Taxonomy" id="417401"/>
    <lineage>
        <taxon>Eukaryota</taxon>
        <taxon>Metazoa</taxon>
        <taxon>Ecdysozoa</taxon>
        <taxon>Arthropoda</taxon>
        <taxon>Hexapoda</taxon>
        <taxon>Insecta</taxon>
        <taxon>Pterygota</taxon>
        <taxon>Neoptera</taxon>
        <taxon>Endopterygota</taxon>
        <taxon>Coleoptera</taxon>
        <taxon>Polyphaga</taxon>
        <taxon>Elateriformia</taxon>
        <taxon>Elateroidea</taxon>
        <taxon>Lampyridae</taxon>
        <taxon>Lampyrinae</taxon>
        <taxon>Pyrocoelia</taxon>
    </lineage>
</organism>